<proteinExistence type="predicted"/>
<name>A0A0F9HSZ5_9ZZZZ</name>
<protein>
    <submittedName>
        <fullName evidence="1">Uncharacterized protein</fullName>
    </submittedName>
</protein>
<evidence type="ECO:0000313" key="1">
    <source>
        <dbReference type="EMBL" id="KKM18526.1"/>
    </source>
</evidence>
<reference evidence="1" key="1">
    <citation type="journal article" date="2015" name="Nature">
        <title>Complex archaea that bridge the gap between prokaryotes and eukaryotes.</title>
        <authorList>
            <person name="Spang A."/>
            <person name="Saw J.H."/>
            <person name="Jorgensen S.L."/>
            <person name="Zaremba-Niedzwiedzka K."/>
            <person name="Martijn J."/>
            <person name="Lind A.E."/>
            <person name="van Eijk R."/>
            <person name="Schleper C."/>
            <person name="Guy L."/>
            <person name="Ettema T.J."/>
        </authorList>
    </citation>
    <scope>NUCLEOTIDE SEQUENCE</scope>
</reference>
<accession>A0A0F9HSZ5</accession>
<dbReference type="AlphaFoldDB" id="A0A0F9HSZ5"/>
<comment type="caution">
    <text evidence="1">The sequence shown here is derived from an EMBL/GenBank/DDBJ whole genome shotgun (WGS) entry which is preliminary data.</text>
</comment>
<organism evidence="1">
    <name type="scientific">marine sediment metagenome</name>
    <dbReference type="NCBI Taxonomy" id="412755"/>
    <lineage>
        <taxon>unclassified sequences</taxon>
        <taxon>metagenomes</taxon>
        <taxon>ecological metagenomes</taxon>
    </lineage>
</organism>
<dbReference type="EMBL" id="LAZR01014204">
    <property type="protein sequence ID" value="KKM18526.1"/>
    <property type="molecule type" value="Genomic_DNA"/>
</dbReference>
<sequence>MADEKVAEKAKYYEWLDLSSEERSSANMPLTQDEYGKANGVSRPTLIKWREKRSNGGFDLQSFLTDNKKLLADALLLAAKNPRTNATALKLFAQLTGDLVEKKEETVKVEYSSGEIARDAGQIITYLRERLSEAGVCPVCQRPIVLLKEVCAN</sequence>
<gene>
    <name evidence="1" type="ORF">LCGC14_1664860</name>
</gene>